<evidence type="ECO:0000313" key="1">
    <source>
        <dbReference type="EMBL" id="MCP1998622.1"/>
    </source>
</evidence>
<comment type="caution">
    <text evidence="1">The sequence shown here is derived from an EMBL/GenBank/DDBJ whole genome shotgun (WGS) entry which is preliminary data.</text>
</comment>
<proteinExistence type="predicted"/>
<keyword evidence="2" id="KW-1185">Reference proteome</keyword>
<name>A0ACC6AGH8_NITWI</name>
<dbReference type="EMBL" id="JALJZS010000001">
    <property type="protein sequence ID" value="MCP1998622.1"/>
    <property type="molecule type" value="Genomic_DNA"/>
</dbReference>
<dbReference type="Proteomes" id="UP001205486">
    <property type="component" value="Unassembled WGS sequence"/>
</dbReference>
<accession>A0ACC6AGH8</accession>
<gene>
    <name evidence="1" type="ORF">J2S34_001044</name>
</gene>
<protein>
    <submittedName>
        <fullName evidence="1">Uncharacterized protein</fullName>
    </submittedName>
</protein>
<sequence length="156" mass="17105">MRQAGRVARFWVAAFGVVVGLQSTCIPARSDELRGGGAAVEDNQFRLALLIKNVAGHARDGFTIQVSEVSAEKAEVSADTQVSETSAEKAEAPADTQVNEVSAEKEEVPAERERDHSARSLNEMLAWFLKGAALLTAMVLFYKGLKWWVLRNRESE</sequence>
<evidence type="ECO:0000313" key="2">
    <source>
        <dbReference type="Proteomes" id="UP001205486"/>
    </source>
</evidence>
<organism evidence="1 2">
    <name type="scientific">Nitrobacter winogradskyi</name>
    <name type="common">Nitrobacter agilis</name>
    <dbReference type="NCBI Taxonomy" id="913"/>
    <lineage>
        <taxon>Bacteria</taxon>
        <taxon>Pseudomonadati</taxon>
        <taxon>Pseudomonadota</taxon>
        <taxon>Alphaproteobacteria</taxon>
        <taxon>Hyphomicrobiales</taxon>
        <taxon>Nitrobacteraceae</taxon>
        <taxon>Nitrobacter</taxon>
    </lineage>
</organism>
<reference evidence="1" key="1">
    <citation type="submission" date="2022-03" db="EMBL/GenBank/DDBJ databases">
        <title>Interactions between chemoautotrophic and heterotrophic bacteria.</title>
        <authorList>
            <person name="Santoro A."/>
        </authorList>
    </citation>
    <scope>NUCLEOTIDE SEQUENCE</scope>
    <source>
        <strain evidence="1">Nb-106</strain>
    </source>
</reference>